<dbReference type="PANTHER" id="PTHR45974:SF134">
    <property type="entry name" value="OS01G0960400 PROTEIN"/>
    <property type="match status" value="1"/>
</dbReference>
<evidence type="ECO:0000256" key="7">
    <source>
        <dbReference type="ARBA" id="ARBA00022741"/>
    </source>
</evidence>
<evidence type="ECO:0000256" key="4">
    <source>
        <dbReference type="ARBA" id="ARBA00022692"/>
    </source>
</evidence>
<keyword evidence="8" id="KW-0418">Kinase</keyword>
<sequence length="639" mass="70545">MLRKTVDALRLIRGSLIDINGNLSNWDDGNQLTGELPEELGFLPKLNRLQIDQNNITGPIPLSFAKLNTTQHFQLDNNNFGGNSIPGSYANMSTLIKLSLRNCNLQGPIPDLSTIPQLTYVDLSLNQLNESIPTNKLSDNITTIDLSNNNLIGTIPSYFSSLSRLKSCKSIANNSLNGSVPSTIWQERILNGSEMLSLDMQNNQLTSISGSTNLPPNVTLWLEGNPMCPNNNTLVQVCGSKSDSSINGFSDFRTYMDRFQRMLSSGLKIDINQLYINQSYWEEGPRLEMNLKIFPILHSPDPYKDVILSSPSSGISKGALAGIVLGAIAFGVTFSAIITILILRKRLRYHRTPSKRTKATRISKKFEGIRSFYYEEMASATNKFSDSAQIGQGGYGRVFKGLLPDGTVVAIKRAQEGSLQEGEQILVDEYMPNGTLKDHLSAYSEKPLTFSMRLKIALGSAKGLLYLHTEVDPPIFHRDVKATNILLDSKFTAKVSDFGLSRIYCDKGDPGKGYVDPDYFSTRKFTEKSDVYSLGVVFLELVTGRPPIFHGENIIRQCCKDTADERPKMAEVARELENMCSMLPETKAVEAEYGTNGSGRKFSSQPSSSSSSTSRTPFVSEDVSGSDLISGKIPTIRPR</sequence>
<dbReference type="InterPro" id="IPR001611">
    <property type="entry name" value="Leu-rich_rpt"/>
</dbReference>
<evidence type="ECO:0000256" key="5">
    <source>
        <dbReference type="ARBA" id="ARBA00022729"/>
    </source>
</evidence>
<keyword evidence="5" id="KW-0732">Signal</keyword>
<dbReference type="PROSITE" id="PS00108">
    <property type="entry name" value="PROTEIN_KINASE_ST"/>
    <property type="match status" value="1"/>
</dbReference>
<accession>A0A4D6MK85</accession>
<dbReference type="InterPro" id="IPR008271">
    <property type="entry name" value="Ser/Thr_kinase_AS"/>
</dbReference>
<dbReference type="PROSITE" id="PS00107">
    <property type="entry name" value="PROTEIN_KINASE_ATP"/>
    <property type="match status" value="1"/>
</dbReference>
<dbReference type="Pfam" id="PF00560">
    <property type="entry name" value="LRR_1"/>
    <property type="match status" value="1"/>
</dbReference>
<feature type="transmembrane region" description="Helical" evidence="15">
    <location>
        <begin position="319"/>
        <end position="343"/>
    </location>
</feature>
<keyword evidence="6" id="KW-0677">Repeat</keyword>
<evidence type="ECO:0000256" key="10">
    <source>
        <dbReference type="ARBA" id="ARBA00022989"/>
    </source>
</evidence>
<evidence type="ECO:0000256" key="3">
    <source>
        <dbReference type="ARBA" id="ARBA00022679"/>
    </source>
</evidence>
<keyword evidence="11 15" id="KW-0472">Membrane</keyword>
<protein>
    <submittedName>
        <fullName evidence="17">Leucine-rich repeat family protein</fullName>
    </submittedName>
</protein>
<keyword evidence="3" id="KW-0808">Transferase</keyword>
<feature type="compositionally biased region" description="Low complexity" evidence="14">
    <location>
        <begin position="598"/>
        <end position="620"/>
    </location>
</feature>
<dbReference type="PANTHER" id="PTHR45974">
    <property type="entry name" value="RECEPTOR-LIKE PROTEIN 55"/>
    <property type="match status" value="1"/>
</dbReference>
<evidence type="ECO:0000256" key="15">
    <source>
        <dbReference type="SAM" id="Phobius"/>
    </source>
</evidence>
<evidence type="ECO:0000313" key="17">
    <source>
        <dbReference type="EMBL" id="QCE01091.1"/>
    </source>
</evidence>
<keyword evidence="10 15" id="KW-1133">Transmembrane helix</keyword>
<dbReference type="Gene3D" id="1.10.510.10">
    <property type="entry name" value="Transferase(Phosphotransferase) domain 1"/>
    <property type="match status" value="1"/>
</dbReference>
<evidence type="ECO:0000256" key="8">
    <source>
        <dbReference type="ARBA" id="ARBA00022777"/>
    </source>
</evidence>
<keyword evidence="2" id="KW-0433">Leucine-rich repeat</keyword>
<evidence type="ECO:0000256" key="1">
    <source>
        <dbReference type="ARBA" id="ARBA00004370"/>
    </source>
</evidence>
<evidence type="ECO:0000256" key="14">
    <source>
        <dbReference type="SAM" id="MobiDB-lite"/>
    </source>
</evidence>
<reference evidence="17 18" key="1">
    <citation type="submission" date="2019-04" db="EMBL/GenBank/DDBJ databases">
        <title>An improved genome assembly and genetic linkage map for asparagus bean, Vigna unguiculata ssp. sesquipedialis.</title>
        <authorList>
            <person name="Xia Q."/>
            <person name="Zhang R."/>
            <person name="Dong Y."/>
        </authorList>
    </citation>
    <scope>NUCLEOTIDE SEQUENCE [LARGE SCALE GENOMIC DNA]</scope>
    <source>
        <tissue evidence="17">Leaf</tissue>
    </source>
</reference>
<feature type="binding site" evidence="13">
    <location>
        <position position="412"/>
    </location>
    <ligand>
        <name>ATP</name>
        <dbReference type="ChEBI" id="CHEBI:30616"/>
    </ligand>
</feature>
<dbReference type="SMART" id="SM00220">
    <property type="entry name" value="S_TKc"/>
    <property type="match status" value="1"/>
</dbReference>
<proteinExistence type="predicted"/>
<evidence type="ECO:0000256" key="9">
    <source>
        <dbReference type="ARBA" id="ARBA00022840"/>
    </source>
</evidence>
<evidence type="ECO:0000313" key="18">
    <source>
        <dbReference type="Proteomes" id="UP000501690"/>
    </source>
</evidence>
<dbReference type="AlphaFoldDB" id="A0A4D6MK85"/>
<keyword evidence="12" id="KW-0325">Glycoprotein</keyword>
<feature type="region of interest" description="Disordered" evidence="14">
    <location>
        <begin position="593"/>
        <end position="639"/>
    </location>
</feature>
<evidence type="ECO:0000256" key="2">
    <source>
        <dbReference type="ARBA" id="ARBA00022614"/>
    </source>
</evidence>
<gene>
    <name evidence="17" type="ORF">DEO72_LG7g2383</name>
</gene>
<dbReference type="InterPro" id="IPR011009">
    <property type="entry name" value="Kinase-like_dom_sf"/>
</dbReference>
<evidence type="ECO:0000256" key="6">
    <source>
        <dbReference type="ARBA" id="ARBA00022737"/>
    </source>
</evidence>
<dbReference type="Gene3D" id="3.30.200.20">
    <property type="entry name" value="Phosphorylase Kinase, domain 1"/>
    <property type="match status" value="1"/>
</dbReference>
<evidence type="ECO:0000256" key="12">
    <source>
        <dbReference type="ARBA" id="ARBA00023180"/>
    </source>
</evidence>
<dbReference type="Gene3D" id="3.80.10.10">
    <property type="entry name" value="Ribonuclease Inhibitor"/>
    <property type="match status" value="2"/>
</dbReference>
<dbReference type="GO" id="GO:0016020">
    <property type="term" value="C:membrane"/>
    <property type="evidence" value="ECO:0007669"/>
    <property type="project" value="UniProtKB-SubCell"/>
</dbReference>
<name>A0A4D6MK85_VIGUN</name>
<feature type="domain" description="Protein kinase" evidence="16">
    <location>
        <begin position="319"/>
        <end position="639"/>
    </location>
</feature>
<dbReference type="SUPFAM" id="SSF52058">
    <property type="entry name" value="L domain-like"/>
    <property type="match status" value="1"/>
</dbReference>
<dbReference type="InterPro" id="IPR017441">
    <property type="entry name" value="Protein_kinase_ATP_BS"/>
</dbReference>
<evidence type="ECO:0000256" key="11">
    <source>
        <dbReference type="ARBA" id="ARBA00023136"/>
    </source>
</evidence>
<keyword evidence="4 15" id="KW-0812">Transmembrane</keyword>
<evidence type="ECO:0000259" key="16">
    <source>
        <dbReference type="PROSITE" id="PS50011"/>
    </source>
</evidence>
<dbReference type="InterPro" id="IPR032675">
    <property type="entry name" value="LRR_dom_sf"/>
</dbReference>
<dbReference type="GO" id="GO:0005524">
    <property type="term" value="F:ATP binding"/>
    <property type="evidence" value="ECO:0007669"/>
    <property type="project" value="UniProtKB-UniRule"/>
</dbReference>
<dbReference type="EMBL" id="CP039351">
    <property type="protein sequence ID" value="QCE01091.1"/>
    <property type="molecule type" value="Genomic_DNA"/>
</dbReference>
<dbReference type="InterPro" id="IPR000719">
    <property type="entry name" value="Prot_kinase_dom"/>
</dbReference>
<dbReference type="SUPFAM" id="SSF56112">
    <property type="entry name" value="Protein kinase-like (PK-like)"/>
    <property type="match status" value="1"/>
</dbReference>
<evidence type="ECO:0000256" key="13">
    <source>
        <dbReference type="PROSITE-ProRule" id="PRU10141"/>
    </source>
</evidence>
<dbReference type="PROSITE" id="PS50011">
    <property type="entry name" value="PROTEIN_KINASE_DOM"/>
    <property type="match status" value="1"/>
</dbReference>
<dbReference type="Proteomes" id="UP000501690">
    <property type="component" value="Linkage Group LG7"/>
</dbReference>
<comment type="subcellular location">
    <subcellularLocation>
        <location evidence="1">Membrane</location>
    </subcellularLocation>
</comment>
<organism evidence="17 18">
    <name type="scientific">Vigna unguiculata</name>
    <name type="common">Cowpea</name>
    <dbReference type="NCBI Taxonomy" id="3917"/>
    <lineage>
        <taxon>Eukaryota</taxon>
        <taxon>Viridiplantae</taxon>
        <taxon>Streptophyta</taxon>
        <taxon>Embryophyta</taxon>
        <taxon>Tracheophyta</taxon>
        <taxon>Spermatophyta</taxon>
        <taxon>Magnoliopsida</taxon>
        <taxon>eudicotyledons</taxon>
        <taxon>Gunneridae</taxon>
        <taxon>Pentapetalae</taxon>
        <taxon>rosids</taxon>
        <taxon>fabids</taxon>
        <taxon>Fabales</taxon>
        <taxon>Fabaceae</taxon>
        <taxon>Papilionoideae</taxon>
        <taxon>50 kb inversion clade</taxon>
        <taxon>NPAAA clade</taxon>
        <taxon>indigoferoid/millettioid clade</taxon>
        <taxon>Phaseoleae</taxon>
        <taxon>Vigna</taxon>
    </lineage>
</organism>
<dbReference type="PROSITE" id="PS51450">
    <property type="entry name" value="LRR"/>
    <property type="match status" value="1"/>
</dbReference>
<keyword evidence="18" id="KW-1185">Reference proteome</keyword>
<keyword evidence="9 13" id="KW-0067">ATP-binding</keyword>
<keyword evidence="7 13" id="KW-0547">Nucleotide-binding</keyword>
<dbReference type="GO" id="GO:0004672">
    <property type="term" value="F:protein kinase activity"/>
    <property type="evidence" value="ECO:0007669"/>
    <property type="project" value="InterPro"/>
</dbReference>
<dbReference type="Pfam" id="PF00069">
    <property type="entry name" value="Pkinase"/>
    <property type="match status" value="1"/>
</dbReference>